<name>A0A9P4NQ31_9PEZI</name>
<sequence>MTRLPLFVLPSSPTFQIKSHSRNASQTALPLIAEAEEPMDIEMEDILPETVYSPTSEDEEVPKPTLDQLTTRRSNARSHVMARLQALQFEEWNTLAMGISSCNINAHYCHEIEKIGLINPEMWMQIPSQDGEHWILDRKYLGEINAAAFKKTGVLRQKFHQIERPDNVPALYWDWLRGKSIVAKEWADGWVGDTPTLVWIARWRDGELSKKEWTGKKNVSFKIADEVKTFGGESSDSDDQIM</sequence>
<dbReference type="Proteomes" id="UP000800235">
    <property type="component" value="Unassembled WGS sequence"/>
</dbReference>
<dbReference type="AlphaFoldDB" id="A0A9P4NQ31"/>
<evidence type="ECO:0000313" key="1">
    <source>
        <dbReference type="EMBL" id="KAF2429631.1"/>
    </source>
</evidence>
<protein>
    <submittedName>
        <fullName evidence="1">Uncharacterized protein</fullName>
    </submittedName>
</protein>
<reference evidence="1" key="1">
    <citation type="journal article" date="2020" name="Stud. Mycol.">
        <title>101 Dothideomycetes genomes: a test case for predicting lifestyles and emergence of pathogens.</title>
        <authorList>
            <person name="Haridas S."/>
            <person name="Albert R."/>
            <person name="Binder M."/>
            <person name="Bloem J."/>
            <person name="Labutti K."/>
            <person name="Salamov A."/>
            <person name="Andreopoulos B."/>
            <person name="Baker S."/>
            <person name="Barry K."/>
            <person name="Bills G."/>
            <person name="Bluhm B."/>
            <person name="Cannon C."/>
            <person name="Castanera R."/>
            <person name="Culley D."/>
            <person name="Daum C."/>
            <person name="Ezra D."/>
            <person name="Gonzalez J."/>
            <person name="Henrissat B."/>
            <person name="Kuo A."/>
            <person name="Liang C."/>
            <person name="Lipzen A."/>
            <person name="Lutzoni F."/>
            <person name="Magnuson J."/>
            <person name="Mondo S."/>
            <person name="Nolan M."/>
            <person name="Ohm R."/>
            <person name="Pangilinan J."/>
            <person name="Park H.-J."/>
            <person name="Ramirez L."/>
            <person name="Alfaro M."/>
            <person name="Sun H."/>
            <person name="Tritt A."/>
            <person name="Yoshinaga Y."/>
            <person name="Zwiers L.-H."/>
            <person name="Turgeon B."/>
            <person name="Goodwin S."/>
            <person name="Spatafora J."/>
            <person name="Crous P."/>
            <person name="Grigoriev I."/>
        </authorList>
    </citation>
    <scope>NUCLEOTIDE SEQUENCE</scope>
    <source>
        <strain evidence="1">CBS 130266</strain>
    </source>
</reference>
<evidence type="ECO:0000313" key="2">
    <source>
        <dbReference type="Proteomes" id="UP000800235"/>
    </source>
</evidence>
<dbReference type="EMBL" id="MU007045">
    <property type="protein sequence ID" value="KAF2429631.1"/>
    <property type="molecule type" value="Genomic_DNA"/>
</dbReference>
<comment type="caution">
    <text evidence="1">The sequence shown here is derived from an EMBL/GenBank/DDBJ whole genome shotgun (WGS) entry which is preliminary data.</text>
</comment>
<accession>A0A9P4NQ31</accession>
<proteinExistence type="predicted"/>
<organism evidence="1 2">
    <name type="scientific">Tothia fuscella</name>
    <dbReference type="NCBI Taxonomy" id="1048955"/>
    <lineage>
        <taxon>Eukaryota</taxon>
        <taxon>Fungi</taxon>
        <taxon>Dikarya</taxon>
        <taxon>Ascomycota</taxon>
        <taxon>Pezizomycotina</taxon>
        <taxon>Dothideomycetes</taxon>
        <taxon>Pleosporomycetidae</taxon>
        <taxon>Venturiales</taxon>
        <taxon>Cylindrosympodiaceae</taxon>
        <taxon>Tothia</taxon>
    </lineage>
</organism>
<keyword evidence="2" id="KW-1185">Reference proteome</keyword>
<gene>
    <name evidence="1" type="ORF">EJ08DRAFT_650286</name>
</gene>